<protein>
    <recommendedName>
        <fullName evidence="5">Flavin reductase like domain-containing protein</fullName>
    </recommendedName>
</protein>
<dbReference type="Gene3D" id="2.30.110.10">
    <property type="entry name" value="Electron Transport, Fmn-binding Protein, Chain A"/>
    <property type="match status" value="1"/>
</dbReference>
<accession>A0A1Y1XEU5</accession>
<dbReference type="PANTHER" id="PTHR33798:SF5">
    <property type="entry name" value="FLAVIN REDUCTASE LIKE DOMAIN-CONTAINING PROTEIN"/>
    <property type="match status" value="1"/>
</dbReference>
<organism evidence="7 8">
    <name type="scientific">Anaeromyces robustus</name>
    <dbReference type="NCBI Taxonomy" id="1754192"/>
    <lineage>
        <taxon>Eukaryota</taxon>
        <taxon>Fungi</taxon>
        <taxon>Fungi incertae sedis</taxon>
        <taxon>Chytridiomycota</taxon>
        <taxon>Chytridiomycota incertae sedis</taxon>
        <taxon>Neocallimastigomycetes</taxon>
        <taxon>Neocallimastigales</taxon>
        <taxon>Neocallimastigaceae</taxon>
        <taxon>Anaeromyces</taxon>
    </lineage>
</organism>
<dbReference type="OrthoDB" id="298012at2759"/>
<comment type="caution">
    <text evidence="7">The sequence shown here is derived from an EMBL/GenBank/DDBJ whole genome shotgun (WGS) entry which is preliminary data.</text>
</comment>
<dbReference type="EMBL" id="MCFG01000055">
    <property type="protein sequence ID" value="ORX84290.1"/>
    <property type="molecule type" value="Genomic_DNA"/>
</dbReference>
<dbReference type="PANTHER" id="PTHR33798">
    <property type="entry name" value="FLAVOPROTEIN OXYGENASE"/>
    <property type="match status" value="1"/>
</dbReference>
<comment type="cofactor">
    <cofactor evidence="1">
        <name>FMN</name>
        <dbReference type="ChEBI" id="CHEBI:58210"/>
    </cofactor>
</comment>
<evidence type="ECO:0000259" key="5">
    <source>
        <dbReference type="SMART" id="SM00903"/>
    </source>
</evidence>
<dbReference type="GO" id="GO:0010181">
    <property type="term" value="F:FMN binding"/>
    <property type="evidence" value="ECO:0007669"/>
    <property type="project" value="InterPro"/>
</dbReference>
<dbReference type="InterPro" id="IPR002563">
    <property type="entry name" value="Flavin_Rdtase-like_dom"/>
</dbReference>
<keyword evidence="8" id="KW-1185">Reference proteome</keyword>
<evidence type="ECO:0000256" key="4">
    <source>
        <dbReference type="ARBA" id="ARBA00038054"/>
    </source>
</evidence>
<feature type="domain" description="Flavin reductase like" evidence="5">
    <location>
        <begin position="1"/>
        <end position="156"/>
    </location>
</feature>
<evidence type="ECO:0000313" key="7">
    <source>
        <dbReference type="EMBL" id="ORX84290.1"/>
    </source>
</evidence>
<comment type="similarity">
    <text evidence="4">Belongs to the flavoredoxin family.</text>
</comment>
<evidence type="ECO:0000256" key="3">
    <source>
        <dbReference type="ARBA" id="ARBA00022643"/>
    </source>
</evidence>
<dbReference type="STRING" id="1754192.A0A1Y1XEU5"/>
<name>A0A1Y1XEU5_9FUNG</name>
<dbReference type="Proteomes" id="UP000193944">
    <property type="component" value="Unassembled WGS sequence"/>
</dbReference>
<evidence type="ECO:0000313" key="8">
    <source>
        <dbReference type="Proteomes" id="UP000193944"/>
    </source>
</evidence>
<sequence>MPRSSNLISTVSEDGVTNVAPYALCTCVSVNPPIISLTVSKKPDGLKDTGKNIEATKEFGVSIVSDWFIESSMAAGGEFPSNVSEFEKTGLTPKPSSVIKAPLVAQSAVSLECKLISCTPFTNKEGVETCVCYQGEVVKVHANDEIYDNTTGNFNYEKFGLVAKLGGLQYAKINSLTEITLN</sequence>
<reference evidence="7 8" key="1">
    <citation type="submission" date="2016-08" db="EMBL/GenBank/DDBJ databases">
        <title>A Parts List for Fungal Cellulosomes Revealed by Comparative Genomics.</title>
        <authorList>
            <consortium name="DOE Joint Genome Institute"/>
            <person name="Haitjema C.H."/>
            <person name="Gilmore S.P."/>
            <person name="Henske J.K."/>
            <person name="Solomon K.V."/>
            <person name="De Groot R."/>
            <person name="Kuo A."/>
            <person name="Mondo S.J."/>
            <person name="Salamov A.A."/>
            <person name="Labutti K."/>
            <person name="Zhao Z."/>
            <person name="Chiniquy J."/>
            <person name="Barry K."/>
            <person name="Brewer H.M."/>
            <person name="Purvine S.O."/>
            <person name="Wright A.T."/>
            <person name="Boxma B."/>
            <person name="Van Alen T."/>
            <person name="Hackstein J.H."/>
            <person name="Baker S.E."/>
            <person name="Grigoriev I.V."/>
            <person name="O'Malley M.A."/>
        </authorList>
    </citation>
    <scope>NUCLEOTIDE SEQUENCE [LARGE SCALE GENOMIC DNA]</scope>
    <source>
        <strain evidence="7 8">S4</strain>
    </source>
</reference>
<reference evidence="7 8" key="2">
    <citation type="submission" date="2016-08" db="EMBL/GenBank/DDBJ databases">
        <title>Pervasive Adenine N6-methylation of Active Genes in Fungi.</title>
        <authorList>
            <consortium name="DOE Joint Genome Institute"/>
            <person name="Mondo S.J."/>
            <person name="Dannebaum R.O."/>
            <person name="Kuo R.C."/>
            <person name="Labutti K."/>
            <person name="Haridas S."/>
            <person name="Kuo A."/>
            <person name="Salamov A."/>
            <person name="Ahrendt S.R."/>
            <person name="Lipzen A."/>
            <person name="Sullivan W."/>
            <person name="Andreopoulos W.B."/>
            <person name="Clum A."/>
            <person name="Lindquist E."/>
            <person name="Daum C."/>
            <person name="Ramamoorthy G.K."/>
            <person name="Gryganskyi A."/>
            <person name="Culley D."/>
            <person name="Magnuson J.K."/>
            <person name="James T.Y."/>
            <person name="O'Malley M.A."/>
            <person name="Stajich J.E."/>
            <person name="Spatafora J.W."/>
            <person name="Visel A."/>
            <person name="Grigoriev I.V."/>
        </authorList>
    </citation>
    <scope>NUCLEOTIDE SEQUENCE [LARGE SCALE GENOMIC DNA]</scope>
    <source>
        <strain evidence="7 8">S4</strain>
    </source>
</reference>
<dbReference type="SUPFAM" id="SSF50475">
    <property type="entry name" value="FMN-binding split barrel"/>
    <property type="match status" value="1"/>
</dbReference>
<evidence type="ECO:0000256" key="1">
    <source>
        <dbReference type="ARBA" id="ARBA00001917"/>
    </source>
</evidence>
<keyword evidence="2" id="KW-0285">Flavoprotein</keyword>
<dbReference type="SMART" id="SM00903">
    <property type="entry name" value="Flavin_Reduct"/>
    <property type="match status" value="1"/>
</dbReference>
<evidence type="ECO:0000256" key="2">
    <source>
        <dbReference type="ARBA" id="ARBA00022630"/>
    </source>
</evidence>
<dbReference type="Pfam" id="PF01613">
    <property type="entry name" value="Flavin_Reduct"/>
    <property type="match status" value="1"/>
</dbReference>
<dbReference type="InterPro" id="IPR012349">
    <property type="entry name" value="Split_barrel_FMN-bd"/>
</dbReference>
<gene>
    <name evidence="7" type="ORF">BCR32DRAFT_200990</name>
    <name evidence="6" type="ORF">BCR32DRAFT_214332</name>
</gene>
<evidence type="ECO:0000313" key="6">
    <source>
        <dbReference type="EMBL" id="ORX42167.1"/>
    </source>
</evidence>
<dbReference type="AlphaFoldDB" id="A0A1Y1XEU5"/>
<keyword evidence="3" id="KW-0288">FMN</keyword>
<dbReference type="EMBL" id="MCFG01000829">
    <property type="protein sequence ID" value="ORX42167.1"/>
    <property type="molecule type" value="Genomic_DNA"/>
</dbReference>
<proteinExistence type="inferred from homology"/>